<name>A0A8S1J0U1_9CHLO</name>
<protein>
    <submittedName>
        <fullName evidence="3">Uncharacterized protein</fullName>
    </submittedName>
</protein>
<keyword evidence="2" id="KW-0472">Membrane</keyword>
<evidence type="ECO:0000313" key="3">
    <source>
        <dbReference type="EMBL" id="CAD7701087.1"/>
    </source>
</evidence>
<dbReference type="Proteomes" id="UP000708148">
    <property type="component" value="Unassembled WGS sequence"/>
</dbReference>
<sequence>MAGEGVPAGPSAGPPPRDAHIDHEIPNAHGRPATEAGGEPPWSVSRPAEAAIPQMEVLSDGEMKRLFRVVYSAVLVGTISMRTPVMCASAASLCPVPQDIALSINLMVTLSIGYLSMFLYFMRRAFVLFAERSYVRY</sequence>
<evidence type="ECO:0000256" key="1">
    <source>
        <dbReference type="SAM" id="MobiDB-lite"/>
    </source>
</evidence>
<reference evidence="3" key="1">
    <citation type="submission" date="2020-12" db="EMBL/GenBank/DDBJ databases">
        <authorList>
            <person name="Iha C."/>
        </authorList>
    </citation>
    <scope>NUCLEOTIDE SEQUENCE</scope>
</reference>
<dbReference type="EMBL" id="CAJHUC010001428">
    <property type="protein sequence ID" value="CAD7701087.1"/>
    <property type="molecule type" value="Genomic_DNA"/>
</dbReference>
<evidence type="ECO:0000256" key="2">
    <source>
        <dbReference type="SAM" id="Phobius"/>
    </source>
</evidence>
<keyword evidence="2" id="KW-1133">Transmembrane helix</keyword>
<feature type="compositionally biased region" description="Low complexity" evidence="1">
    <location>
        <begin position="1"/>
        <end position="11"/>
    </location>
</feature>
<feature type="compositionally biased region" description="Basic and acidic residues" evidence="1">
    <location>
        <begin position="17"/>
        <end position="26"/>
    </location>
</feature>
<feature type="transmembrane region" description="Helical" evidence="2">
    <location>
        <begin position="69"/>
        <end position="94"/>
    </location>
</feature>
<comment type="caution">
    <text evidence="3">The sequence shown here is derived from an EMBL/GenBank/DDBJ whole genome shotgun (WGS) entry which is preliminary data.</text>
</comment>
<organism evidence="3 4">
    <name type="scientific">Ostreobium quekettii</name>
    <dbReference type="NCBI Taxonomy" id="121088"/>
    <lineage>
        <taxon>Eukaryota</taxon>
        <taxon>Viridiplantae</taxon>
        <taxon>Chlorophyta</taxon>
        <taxon>core chlorophytes</taxon>
        <taxon>Ulvophyceae</taxon>
        <taxon>TCBD clade</taxon>
        <taxon>Bryopsidales</taxon>
        <taxon>Ostreobineae</taxon>
        <taxon>Ostreobiaceae</taxon>
        <taxon>Ostreobium</taxon>
    </lineage>
</organism>
<gene>
    <name evidence="3" type="ORF">OSTQU699_LOCUS6446</name>
</gene>
<evidence type="ECO:0000313" key="4">
    <source>
        <dbReference type="Proteomes" id="UP000708148"/>
    </source>
</evidence>
<proteinExistence type="predicted"/>
<accession>A0A8S1J0U1</accession>
<feature type="transmembrane region" description="Helical" evidence="2">
    <location>
        <begin position="100"/>
        <end position="122"/>
    </location>
</feature>
<dbReference type="AlphaFoldDB" id="A0A8S1J0U1"/>
<feature type="region of interest" description="Disordered" evidence="1">
    <location>
        <begin position="1"/>
        <end position="45"/>
    </location>
</feature>
<keyword evidence="4" id="KW-1185">Reference proteome</keyword>
<keyword evidence="2" id="KW-0812">Transmembrane</keyword>
<feature type="non-terminal residue" evidence="3">
    <location>
        <position position="137"/>
    </location>
</feature>